<keyword evidence="8 19" id="KW-0812">Transmembrane</keyword>
<evidence type="ECO:0000256" key="1">
    <source>
        <dbReference type="ARBA" id="ARBA00004439"/>
    </source>
</evidence>
<evidence type="ECO:0000256" key="12">
    <source>
        <dbReference type="ARBA" id="ARBA00023055"/>
    </source>
</evidence>
<dbReference type="GO" id="GO:0034497">
    <property type="term" value="P:protein localization to phagophore assembly site"/>
    <property type="evidence" value="ECO:0007669"/>
    <property type="project" value="TreeGrafter"/>
</dbReference>
<name>A0A1Y2F861_PROLT</name>
<comment type="catalytic activity">
    <reaction evidence="15">
        <text>a 1,2-diacyl-sn-glycero-3-phospho-L-serine(in) = a 1,2-diacyl-sn-glycero-3-phospho-L-serine(out)</text>
        <dbReference type="Rhea" id="RHEA:38663"/>
        <dbReference type="ChEBI" id="CHEBI:57262"/>
    </reaction>
</comment>
<dbReference type="InterPro" id="IPR007241">
    <property type="entry name" value="Autophagy-rel_prot_9"/>
</dbReference>
<dbReference type="GO" id="GO:0034045">
    <property type="term" value="C:phagophore assembly site membrane"/>
    <property type="evidence" value="ECO:0007669"/>
    <property type="project" value="UniProtKB-SubCell"/>
</dbReference>
<reference evidence="21 22" key="1">
    <citation type="submission" date="2016-07" db="EMBL/GenBank/DDBJ databases">
        <title>Pervasive Adenine N6-methylation of Active Genes in Fungi.</title>
        <authorList>
            <consortium name="DOE Joint Genome Institute"/>
            <person name="Mondo S.J."/>
            <person name="Dannebaum R.O."/>
            <person name="Kuo R.C."/>
            <person name="Labutti K."/>
            <person name="Haridas S."/>
            <person name="Kuo A."/>
            <person name="Salamov A."/>
            <person name="Ahrendt S.R."/>
            <person name="Lipzen A."/>
            <person name="Sullivan W."/>
            <person name="Andreopoulos W.B."/>
            <person name="Clum A."/>
            <person name="Lindquist E."/>
            <person name="Daum C."/>
            <person name="Ramamoorthy G.K."/>
            <person name="Gryganskyi A."/>
            <person name="Culley D."/>
            <person name="Magnuson J.K."/>
            <person name="James T.Y."/>
            <person name="O'Malley M.A."/>
            <person name="Stajich J.E."/>
            <person name="Spatafora J.W."/>
            <person name="Visel A."/>
            <person name="Grigoriev I.V."/>
        </authorList>
    </citation>
    <scope>NUCLEOTIDE SEQUENCE [LARGE SCALE GENOMIC DNA]</scope>
    <source>
        <strain evidence="21 22">12-1054</strain>
    </source>
</reference>
<dbReference type="RefSeq" id="XP_040723917.1">
    <property type="nucleotide sequence ID" value="XM_040867955.1"/>
</dbReference>
<dbReference type="GO" id="GO:0061709">
    <property type="term" value="P:reticulophagy"/>
    <property type="evidence" value="ECO:0007669"/>
    <property type="project" value="TreeGrafter"/>
</dbReference>
<dbReference type="GO" id="GO:0005789">
    <property type="term" value="C:endoplasmic reticulum membrane"/>
    <property type="evidence" value="ECO:0007669"/>
    <property type="project" value="UniProtKB-SubCell"/>
</dbReference>
<dbReference type="PANTHER" id="PTHR13038:SF10">
    <property type="entry name" value="AUTOPHAGY-RELATED PROTEIN 9"/>
    <property type="match status" value="1"/>
</dbReference>
<evidence type="ECO:0000256" key="18">
    <source>
        <dbReference type="ARBA" id="ARBA00024631"/>
    </source>
</evidence>
<evidence type="ECO:0000256" key="3">
    <source>
        <dbReference type="ARBA" id="ARBA00004511"/>
    </source>
</evidence>
<keyword evidence="7 19" id="KW-0813">Transport</keyword>
<organism evidence="21 22">
    <name type="scientific">Protomyces lactucae-debilis</name>
    <dbReference type="NCBI Taxonomy" id="2754530"/>
    <lineage>
        <taxon>Eukaryota</taxon>
        <taxon>Fungi</taxon>
        <taxon>Dikarya</taxon>
        <taxon>Ascomycota</taxon>
        <taxon>Taphrinomycotina</taxon>
        <taxon>Taphrinomycetes</taxon>
        <taxon>Taphrinales</taxon>
        <taxon>Protomycetaceae</taxon>
        <taxon>Protomyces</taxon>
    </lineage>
</organism>
<evidence type="ECO:0000256" key="7">
    <source>
        <dbReference type="ARBA" id="ARBA00022448"/>
    </source>
</evidence>
<keyword evidence="10 19" id="KW-0072">Autophagy</keyword>
<keyword evidence="22" id="KW-1185">Reference proteome</keyword>
<evidence type="ECO:0000256" key="19">
    <source>
        <dbReference type="RuleBase" id="RU364027"/>
    </source>
</evidence>
<evidence type="ECO:0000256" key="15">
    <source>
        <dbReference type="ARBA" id="ARBA00024479"/>
    </source>
</evidence>
<dbReference type="GO" id="GO:0034727">
    <property type="term" value="P:piecemeal microautophagy of the nucleus"/>
    <property type="evidence" value="ECO:0007669"/>
    <property type="project" value="TreeGrafter"/>
</dbReference>
<evidence type="ECO:0000313" key="21">
    <source>
        <dbReference type="EMBL" id="ORY79546.1"/>
    </source>
</evidence>
<feature type="transmembrane region" description="Helical" evidence="19">
    <location>
        <begin position="515"/>
        <end position="534"/>
    </location>
</feature>
<keyword evidence="9 19" id="KW-1133">Transmembrane helix</keyword>
<comment type="catalytic activity">
    <reaction evidence="18">
        <text>a 1,2-diacyl-sn-glycero-3-phosphocholine(in) = a 1,2-diacyl-sn-glycero-3-phosphocholine(out)</text>
        <dbReference type="Rhea" id="RHEA:38571"/>
        <dbReference type="ChEBI" id="CHEBI:57643"/>
    </reaction>
</comment>
<dbReference type="AlphaFoldDB" id="A0A1Y2F861"/>
<gene>
    <name evidence="21" type="ORF">BCR37DRAFT_349835</name>
</gene>
<dbReference type="GO" id="GO:0000422">
    <property type="term" value="P:autophagy of mitochondrion"/>
    <property type="evidence" value="ECO:0007669"/>
    <property type="project" value="TreeGrafter"/>
</dbReference>
<proteinExistence type="inferred from homology"/>
<evidence type="ECO:0000256" key="4">
    <source>
        <dbReference type="ARBA" id="ARBA00004653"/>
    </source>
</evidence>
<evidence type="ECO:0000256" key="16">
    <source>
        <dbReference type="ARBA" id="ARBA00024615"/>
    </source>
</evidence>
<keyword evidence="11" id="KW-0333">Golgi apparatus</keyword>
<dbReference type="PANTHER" id="PTHR13038">
    <property type="entry name" value="APG9 AUTOPHAGY 9"/>
    <property type="match status" value="1"/>
</dbReference>
<accession>A0A1Y2F861</accession>
<dbReference type="GO" id="GO:0006869">
    <property type="term" value="P:lipid transport"/>
    <property type="evidence" value="ECO:0007669"/>
    <property type="project" value="UniProtKB-KW"/>
</dbReference>
<evidence type="ECO:0000256" key="14">
    <source>
        <dbReference type="ARBA" id="ARBA00023329"/>
    </source>
</evidence>
<dbReference type="GO" id="GO:0005776">
    <property type="term" value="C:autophagosome"/>
    <property type="evidence" value="ECO:0007669"/>
    <property type="project" value="TreeGrafter"/>
</dbReference>
<protein>
    <recommendedName>
        <fullName evidence="6 19">Autophagy-related protein 9</fullName>
    </recommendedName>
</protein>
<comment type="subcellular location">
    <subcellularLocation>
        <location evidence="1">Cytoplasmic vesicle membrane</location>
        <topology evidence="1">Multi-pass membrane protein</topology>
    </subcellularLocation>
    <subcellularLocation>
        <location evidence="2">Endoplasmic reticulum membrane</location>
        <topology evidence="2">Multi-pass membrane protein</topology>
    </subcellularLocation>
    <subcellularLocation>
        <location evidence="4">Golgi apparatus membrane</location>
        <topology evidence="4">Multi-pass membrane protein</topology>
    </subcellularLocation>
    <subcellularLocation>
        <location evidence="3 19">Preautophagosomal structure membrane</location>
        <topology evidence="3 19">Multi-pass membrane protein</topology>
    </subcellularLocation>
</comment>
<comment type="function">
    <text evidence="19">Phospholipid scramblase involved in autophagy. Cycles between the preautophagosomal structure/phagophore assembly site (PAS) and the cytoplasmic vesicle pool and supplies membrane for the growing autophagosome. Lipid scramblase activity plays a key role in preautophagosomal structure/phagophore assembly by distributing the phospholipids that arrive through ATG2 from the cytoplasmic to the luminal leaflet of the bilayer, thereby driving autophagosomal membrane expansion.</text>
</comment>
<comment type="caution">
    <text evidence="21">The sequence shown here is derived from an EMBL/GenBank/DDBJ whole genome shotgun (WGS) entry which is preliminary data.</text>
</comment>
<dbReference type="Pfam" id="PF04109">
    <property type="entry name" value="ATG9"/>
    <property type="match status" value="1"/>
</dbReference>
<dbReference type="GO" id="GO:0030659">
    <property type="term" value="C:cytoplasmic vesicle membrane"/>
    <property type="evidence" value="ECO:0007669"/>
    <property type="project" value="UniProtKB-SubCell"/>
</dbReference>
<comment type="catalytic activity">
    <reaction evidence="16">
        <text>a 1,2-diacyl-sn-glycero-3-phosphoethanolamine(in) = a 1,2-diacyl-sn-glycero-3-phosphoethanolamine(out)</text>
        <dbReference type="Rhea" id="RHEA:38895"/>
        <dbReference type="ChEBI" id="CHEBI:64612"/>
    </reaction>
</comment>
<feature type="transmembrane region" description="Helical" evidence="19">
    <location>
        <begin position="324"/>
        <end position="348"/>
    </location>
</feature>
<comment type="similarity">
    <text evidence="5 19">Belongs to the ATG9 family.</text>
</comment>
<dbReference type="OMA" id="DEHTVWC"/>
<evidence type="ECO:0000256" key="10">
    <source>
        <dbReference type="ARBA" id="ARBA00023006"/>
    </source>
</evidence>
<evidence type="ECO:0000313" key="22">
    <source>
        <dbReference type="Proteomes" id="UP000193685"/>
    </source>
</evidence>
<keyword evidence="14" id="KW-0968">Cytoplasmic vesicle</keyword>
<keyword evidence="12 19" id="KW-0445">Lipid transport</keyword>
<comment type="catalytic activity">
    <reaction evidence="17">
        <text>a 1,2-diacyl-sn-glycero-3-phospho-(1D-myo-inositol-3-phosphate)(in) = a 1,2-diacyl-sn-glycero-3-phospho-(1D-myo-inositol-3-phosphate)(out)</text>
        <dbReference type="Rhea" id="RHEA:67920"/>
        <dbReference type="ChEBI" id="CHEBI:58088"/>
    </reaction>
</comment>
<evidence type="ECO:0000256" key="11">
    <source>
        <dbReference type="ARBA" id="ARBA00023034"/>
    </source>
</evidence>
<evidence type="ECO:0000256" key="8">
    <source>
        <dbReference type="ARBA" id="ARBA00022692"/>
    </source>
</evidence>
<evidence type="ECO:0000256" key="6">
    <source>
        <dbReference type="ARBA" id="ARBA00018074"/>
    </source>
</evidence>
<keyword evidence="13 19" id="KW-0472">Membrane</keyword>
<evidence type="ECO:0000256" key="13">
    <source>
        <dbReference type="ARBA" id="ARBA00023136"/>
    </source>
</evidence>
<dbReference type="GO" id="GO:0000139">
    <property type="term" value="C:Golgi membrane"/>
    <property type="evidence" value="ECO:0007669"/>
    <property type="project" value="UniProtKB-SubCell"/>
</dbReference>
<comment type="caution">
    <text evidence="19">Lacks conserved residue(s) required for the propagation of feature annotation.</text>
</comment>
<dbReference type="Proteomes" id="UP000193685">
    <property type="component" value="Unassembled WGS sequence"/>
</dbReference>
<evidence type="ECO:0000256" key="9">
    <source>
        <dbReference type="ARBA" id="ARBA00022989"/>
    </source>
</evidence>
<evidence type="ECO:0000256" key="2">
    <source>
        <dbReference type="ARBA" id="ARBA00004477"/>
    </source>
</evidence>
<evidence type="ECO:0000256" key="5">
    <source>
        <dbReference type="ARBA" id="ARBA00006185"/>
    </source>
</evidence>
<dbReference type="EMBL" id="MCFI01000015">
    <property type="protein sequence ID" value="ORY79546.1"/>
    <property type="molecule type" value="Genomic_DNA"/>
</dbReference>
<dbReference type="STRING" id="56484.A0A1Y2F861"/>
<dbReference type="OrthoDB" id="2020634at2759"/>
<feature type="region of interest" description="Disordered" evidence="20">
    <location>
        <begin position="1"/>
        <end position="55"/>
    </location>
</feature>
<feature type="transmembrane region" description="Helical" evidence="19">
    <location>
        <begin position="447"/>
        <end position="465"/>
    </location>
</feature>
<evidence type="ECO:0000256" key="20">
    <source>
        <dbReference type="SAM" id="MobiDB-lite"/>
    </source>
</evidence>
<feature type="transmembrane region" description="Helical" evidence="19">
    <location>
        <begin position="413"/>
        <end position="435"/>
    </location>
</feature>
<evidence type="ECO:0000256" key="17">
    <source>
        <dbReference type="ARBA" id="ARBA00024621"/>
    </source>
</evidence>
<dbReference type="GeneID" id="63784554"/>
<feature type="non-terminal residue" evidence="21">
    <location>
        <position position="568"/>
    </location>
</feature>
<sequence length="568" mass="65504">MLHPGHSSGDALEGAVPESLLYEHPQERGPAGRSPLDILPPRPDETGPSARWEDEQAELQRQRDLLARKSLLNPRDWAMWRWANVHTNLDNFLQQVYGYYDGNGIWSILLSRTLSVLTLAFVTGFSTYLGACIDYSKVRGSHSLEEIKIDKCMAKLSSTSVTVLALLTMFWCFKIAQYLADVKALWDMHKIYKHLLDIDEEDMQTISWNEVVNRLVALRDQNPVTSTTVRRQEQNTERMDAHDIANRIMRKENYLVALFNKEILNLSAPLPFLSGRPLLTRTLEWNLSLCILAYVFDENGQVRPAFVKDGAHRKQLIDGLRRRFLFAGIMNAIFAPFIIIYLLLLYFFKYFSEYHKNPGALGSRAYTPYAQWKFREFNEVQHLFQRRLNLSQLHADRYVSQFPNDKTMQTARFVSFVAGSFAAVLALASVIDPDLFLGFEITHDRTVLFYISLFGTIMAVARSMVPDETLVFDPEASLREVVQHTHYTPPHWDGNFHSHAVKAEFCRLYDYKVVIFLREILSVLVTPVILWFSLPDCSERIIDFVREYTIHVDGIGFVCTFAVFDFSK</sequence>